<dbReference type="GO" id="GO:0050660">
    <property type="term" value="F:flavin adenine dinucleotide binding"/>
    <property type="evidence" value="ECO:0007669"/>
    <property type="project" value="TreeGrafter"/>
</dbReference>
<dbReference type="InterPro" id="IPR036188">
    <property type="entry name" value="FAD/NAD-bd_sf"/>
</dbReference>
<organism evidence="2 3">
    <name type="scientific">Fusarium floridanum</name>
    <dbReference type="NCBI Taxonomy" id="1325733"/>
    <lineage>
        <taxon>Eukaryota</taxon>
        <taxon>Fungi</taxon>
        <taxon>Dikarya</taxon>
        <taxon>Ascomycota</taxon>
        <taxon>Pezizomycotina</taxon>
        <taxon>Sordariomycetes</taxon>
        <taxon>Hypocreomycetidae</taxon>
        <taxon>Hypocreales</taxon>
        <taxon>Nectriaceae</taxon>
        <taxon>Fusarium</taxon>
        <taxon>Fusarium solani species complex</taxon>
    </lineage>
</organism>
<dbReference type="PRINTS" id="PR00368">
    <property type="entry name" value="FADPNR"/>
</dbReference>
<dbReference type="Pfam" id="PF07992">
    <property type="entry name" value="Pyr_redox_2"/>
    <property type="match status" value="1"/>
</dbReference>
<keyword evidence="3" id="KW-1185">Reference proteome</keyword>
<feature type="domain" description="FAD/NAD(P)-binding" evidence="1">
    <location>
        <begin position="45"/>
        <end position="339"/>
    </location>
</feature>
<evidence type="ECO:0000313" key="3">
    <source>
        <dbReference type="Proteomes" id="UP000287972"/>
    </source>
</evidence>
<dbReference type="Gene3D" id="3.50.50.100">
    <property type="match status" value="1"/>
</dbReference>
<gene>
    <name evidence="2" type="ORF">CEP51_010199</name>
</gene>
<dbReference type="EMBL" id="NKCL01000310">
    <property type="protein sequence ID" value="RSL76180.1"/>
    <property type="molecule type" value="Genomic_DNA"/>
</dbReference>
<dbReference type="GO" id="GO:0005737">
    <property type="term" value="C:cytoplasm"/>
    <property type="evidence" value="ECO:0007669"/>
    <property type="project" value="TreeGrafter"/>
</dbReference>
<comment type="caution">
    <text evidence="2">The sequence shown here is derived from an EMBL/GenBank/DDBJ whole genome shotgun (WGS) entry which is preliminary data.</text>
</comment>
<dbReference type="InterPro" id="IPR023753">
    <property type="entry name" value="FAD/NAD-binding_dom"/>
</dbReference>
<sequence>MKLQELSLYLSFVKIITTFTFRFAVQKVQSVIHKHTYRASPNPRNVVVIGGSYAGSYLVQRLTNTLPSGYRVVLLEKQSHFNHAFAFPRNSVFPGRESKAFIPYDNIADGAPEGIFQRVCDEALEVTDTDIEMESGNRLRYDYLVIATGAAQPPPARLNSRDREGCITELQGFQQRISKAERIAVVGGGAVGVELITEIREKYPDKQLTLIHSRDQLLPRFGAKLHELVLSTLRAKNIEVLLKERPILPAQSGQAVKETQISLSNGEKRIWDLIIPCTGLRPRSDLLATYSPKSIASTGEILVTPTLQVDYLPSSKGNNIFAIGDVAQSGGAKQGRAALMQSEVVTSNIVSLIKNKKRMEEYKPIYFEGALNLTLGKDLVLMYIKRGDFEWVKEMKGHGDEDVGAGKQWKMLHAKETA</sequence>
<accession>A0A428RF75</accession>
<evidence type="ECO:0000313" key="2">
    <source>
        <dbReference type="EMBL" id="RSL76180.1"/>
    </source>
</evidence>
<dbReference type="AlphaFoldDB" id="A0A428RF75"/>
<proteinExistence type="predicted"/>
<dbReference type="GO" id="GO:0004174">
    <property type="term" value="F:electron-transferring-flavoprotein dehydrogenase activity"/>
    <property type="evidence" value="ECO:0007669"/>
    <property type="project" value="TreeGrafter"/>
</dbReference>
<name>A0A428RF75_9HYPO</name>
<evidence type="ECO:0000259" key="1">
    <source>
        <dbReference type="Pfam" id="PF07992"/>
    </source>
</evidence>
<reference evidence="2 3" key="1">
    <citation type="submission" date="2017-06" db="EMBL/GenBank/DDBJ databases">
        <title>Comparative genomic analysis of Ambrosia Fusariam Clade fungi.</title>
        <authorList>
            <person name="Stajich J.E."/>
            <person name="Carrillo J."/>
            <person name="Kijimoto T."/>
            <person name="Eskalen A."/>
            <person name="O'Donnell K."/>
            <person name="Kasson M."/>
        </authorList>
    </citation>
    <scope>NUCLEOTIDE SEQUENCE [LARGE SCALE GENOMIC DNA]</scope>
    <source>
        <strain evidence="2 3">NRRL62606</strain>
    </source>
</reference>
<dbReference type="Proteomes" id="UP000287972">
    <property type="component" value="Unassembled WGS sequence"/>
</dbReference>
<dbReference type="SUPFAM" id="SSF51905">
    <property type="entry name" value="FAD/NAD(P)-binding domain"/>
    <property type="match status" value="1"/>
</dbReference>
<dbReference type="PANTHER" id="PTHR43735:SF5">
    <property type="entry name" value="FAD_NAD(P)-BINDING DOMAIN-CONTAINING PROTEIN"/>
    <property type="match status" value="1"/>
</dbReference>
<dbReference type="PANTHER" id="PTHR43735">
    <property type="entry name" value="APOPTOSIS-INDUCING FACTOR 1"/>
    <property type="match status" value="1"/>
</dbReference>
<protein>
    <recommendedName>
        <fullName evidence="1">FAD/NAD(P)-binding domain-containing protein</fullName>
    </recommendedName>
</protein>